<protein>
    <submittedName>
        <fullName evidence="4">ADP-ribosylglycohydrolase family protein</fullName>
    </submittedName>
</protein>
<evidence type="ECO:0000313" key="4">
    <source>
        <dbReference type="EMBL" id="MCZ9305252.1"/>
    </source>
</evidence>
<dbReference type="GeneID" id="301813277"/>
<feature type="binding site" evidence="3">
    <location>
        <position position="298"/>
    </location>
    <ligand>
        <name>Mg(2+)</name>
        <dbReference type="ChEBI" id="CHEBI:18420"/>
        <label>1</label>
    </ligand>
</feature>
<evidence type="ECO:0000256" key="1">
    <source>
        <dbReference type="ARBA" id="ARBA00010702"/>
    </source>
</evidence>
<feature type="binding site" evidence="3">
    <location>
        <position position="40"/>
    </location>
    <ligand>
        <name>Mg(2+)</name>
        <dbReference type="ChEBI" id="CHEBI:18420"/>
        <label>1</label>
    </ligand>
</feature>
<feature type="binding site" evidence="3">
    <location>
        <position position="41"/>
    </location>
    <ligand>
        <name>Mg(2+)</name>
        <dbReference type="ChEBI" id="CHEBI:18420"/>
        <label>1</label>
    </ligand>
</feature>
<name>A0A9X3M7C8_9CORY</name>
<proteinExistence type="inferred from homology"/>
<comment type="similarity">
    <text evidence="1">Belongs to the ADP-ribosylglycohydrolase family.</text>
</comment>
<gene>
    <name evidence="4" type="ORF">L8U58_06910</name>
</gene>
<dbReference type="Proteomes" id="UP001146505">
    <property type="component" value="Unassembled WGS sequence"/>
</dbReference>
<keyword evidence="3" id="KW-0479">Metal-binding</keyword>
<organism evidence="4 5">
    <name type="scientific">Corynebacterium macclintockiae</name>
    <dbReference type="NCBI Taxonomy" id="2913501"/>
    <lineage>
        <taxon>Bacteria</taxon>
        <taxon>Bacillati</taxon>
        <taxon>Actinomycetota</taxon>
        <taxon>Actinomycetes</taxon>
        <taxon>Mycobacteriales</taxon>
        <taxon>Corynebacteriaceae</taxon>
        <taxon>Corynebacterium</taxon>
    </lineage>
</organism>
<dbReference type="PANTHER" id="PTHR16222:SF24">
    <property type="entry name" value="ADP-RIBOSYLHYDROLASE ARH3"/>
    <property type="match status" value="1"/>
</dbReference>
<evidence type="ECO:0000256" key="2">
    <source>
        <dbReference type="ARBA" id="ARBA00022801"/>
    </source>
</evidence>
<reference evidence="4" key="1">
    <citation type="submission" date="2022-02" db="EMBL/GenBank/DDBJ databases">
        <title>Corynebacterium sp. from urogenital microbiome.</title>
        <authorList>
            <person name="Cappelli E.A."/>
            <person name="Ribeiro T.G."/>
            <person name="Peixe L."/>
        </authorList>
    </citation>
    <scope>NUCLEOTIDE SEQUENCE</scope>
    <source>
        <strain evidence="4">C9Ua_112</strain>
    </source>
</reference>
<dbReference type="PANTHER" id="PTHR16222">
    <property type="entry name" value="ADP-RIBOSYLGLYCOHYDROLASE"/>
    <property type="match status" value="1"/>
</dbReference>
<evidence type="ECO:0000313" key="5">
    <source>
        <dbReference type="Proteomes" id="UP001146505"/>
    </source>
</evidence>
<dbReference type="RefSeq" id="WP_034973291.1">
    <property type="nucleotide sequence ID" value="NZ_CP180526.1"/>
</dbReference>
<accession>A0A9X3M7C8</accession>
<dbReference type="AlphaFoldDB" id="A0A9X3M7C8"/>
<dbReference type="InterPro" id="IPR050792">
    <property type="entry name" value="ADP-ribosylglycohydrolase"/>
</dbReference>
<sequence length="346" mass="37786">MKDRFRSALLGTALGDAWGYPYQMPPQPERTPLPEPLVISDATQMTLALCAAMKDIDRGNLDREEGMQAIGQHFINYHSDPDYDRLPGPSTTESLDRLSQLGAEHWDDVSTHSGGSGAVMRVAASALLAPSDQGVGWSVLQGMVTHDSGVARAACAVMACLVSARKGTDLVNVAEGLAGDENFDNDNLLTNEEKSDILQDLDSALITDLTGPDAPLSELISRVAAVREHLDPFLAQGDFEELYRCRRKFVQIFGRGWDAGSCTASALLLAQLYLDHSDQYAPHDFLHVAVNWPGNRNTRASLTGALLGSHLEGGVDQWEETRDYQFESRYNDAIHCGVWKGFRPAV</sequence>
<dbReference type="SUPFAM" id="SSF101478">
    <property type="entry name" value="ADP-ribosylglycohydrolase"/>
    <property type="match status" value="1"/>
</dbReference>
<dbReference type="GO" id="GO:0016787">
    <property type="term" value="F:hydrolase activity"/>
    <property type="evidence" value="ECO:0007669"/>
    <property type="project" value="UniProtKB-KW"/>
</dbReference>
<evidence type="ECO:0000256" key="3">
    <source>
        <dbReference type="PIRSR" id="PIRSR605502-1"/>
    </source>
</evidence>
<keyword evidence="3" id="KW-0460">Magnesium</keyword>
<dbReference type="InterPro" id="IPR036705">
    <property type="entry name" value="Ribosyl_crysJ1_sf"/>
</dbReference>
<dbReference type="Pfam" id="PF03747">
    <property type="entry name" value="ADP_ribosyl_GH"/>
    <property type="match status" value="1"/>
</dbReference>
<dbReference type="InterPro" id="IPR005502">
    <property type="entry name" value="Ribosyl_crysJ1"/>
</dbReference>
<dbReference type="Gene3D" id="1.10.4080.10">
    <property type="entry name" value="ADP-ribosylation/Crystallin J1"/>
    <property type="match status" value="1"/>
</dbReference>
<dbReference type="GO" id="GO:0046872">
    <property type="term" value="F:metal ion binding"/>
    <property type="evidence" value="ECO:0007669"/>
    <property type="project" value="UniProtKB-KW"/>
</dbReference>
<comment type="caution">
    <text evidence="4">The sequence shown here is derived from an EMBL/GenBank/DDBJ whole genome shotgun (WGS) entry which is preliminary data.</text>
</comment>
<comment type="cofactor">
    <cofactor evidence="3">
        <name>Mg(2+)</name>
        <dbReference type="ChEBI" id="CHEBI:18420"/>
    </cofactor>
    <text evidence="3">Binds 2 magnesium ions per subunit.</text>
</comment>
<keyword evidence="2" id="KW-0378">Hydrolase</keyword>
<keyword evidence="5" id="KW-1185">Reference proteome</keyword>
<dbReference type="EMBL" id="JAKMUV010000007">
    <property type="protein sequence ID" value="MCZ9305252.1"/>
    <property type="molecule type" value="Genomic_DNA"/>
</dbReference>